<proteinExistence type="predicted"/>
<dbReference type="Proteomes" id="UP001420932">
    <property type="component" value="Unassembled WGS sequence"/>
</dbReference>
<reference evidence="2 3" key="1">
    <citation type="submission" date="2024-01" db="EMBL/GenBank/DDBJ databases">
        <title>Genome assemblies of Stephania.</title>
        <authorList>
            <person name="Yang L."/>
        </authorList>
    </citation>
    <scope>NUCLEOTIDE SEQUENCE [LARGE SCALE GENOMIC DNA]</scope>
    <source>
        <strain evidence="2">YNDBR</strain>
        <tissue evidence="2">Leaf</tissue>
    </source>
</reference>
<comment type="caution">
    <text evidence="2">The sequence shown here is derived from an EMBL/GenBank/DDBJ whole genome shotgun (WGS) entry which is preliminary data.</text>
</comment>
<dbReference type="EMBL" id="JBBNAF010000004">
    <property type="protein sequence ID" value="KAK9151841.1"/>
    <property type="molecule type" value="Genomic_DNA"/>
</dbReference>
<gene>
    <name evidence="2" type="ORF">Syun_010150</name>
</gene>
<dbReference type="AlphaFoldDB" id="A0AAP0PT02"/>
<feature type="region of interest" description="Disordered" evidence="1">
    <location>
        <begin position="1"/>
        <end position="77"/>
    </location>
</feature>
<sequence length="77" mass="8559">MHAREQRAVMGAVSNISSRGQRAVDRSVSGEIAESGDRRKSGEGARSVSGVSGDWAREKAESVAFRVERERERERER</sequence>
<keyword evidence="3" id="KW-1185">Reference proteome</keyword>
<evidence type="ECO:0000313" key="3">
    <source>
        <dbReference type="Proteomes" id="UP001420932"/>
    </source>
</evidence>
<evidence type="ECO:0000256" key="1">
    <source>
        <dbReference type="SAM" id="MobiDB-lite"/>
    </source>
</evidence>
<evidence type="ECO:0000313" key="2">
    <source>
        <dbReference type="EMBL" id="KAK9151841.1"/>
    </source>
</evidence>
<organism evidence="2 3">
    <name type="scientific">Stephania yunnanensis</name>
    <dbReference type="NCBI Taxonomy" id="152371"/>
    <lineage>
        <taxon>Eukaryota</taxon>
        <taxon>Viridiplantae</taxon>
        <taxon>Streptophyta</taxon>
        <taxon>Embryophyta</taxon>
        <taxon>Tracheophyta</taxon>
        <taxon>Spermatophyta</taxon>
        <taxon>Magnoliopsida</taxon>
        <taxon>Ranunculales</taxon>
        <taxon>Menispermaceae</taxon>
        <taxon>Menispermoideae</taxon>
        <taxon>Cissampelideae</taxon>
        <taxon>Stephania</taxon>
    </lineage>
</organism>
<accession>A0AAP0PT02</accession>
<feature type="compositionally biased region" description="Basic and acidic residues" evidence="1">
    <location>
        <begin position="55"/>
        <end position="77"/>
    </location>
</feature>
<protein>
    <submittedName>
        <fullName evidence="2">Uncharacterized protein</fullName>
    </submittedName>
</protein>
<name>A0AAP0PT02_9MAGN</name>